<evidence type="ECO:0000313" key="1">
    <source>
        <dbReference type="EMBL" id="KAA8817036.1"/>
    </source>
</evidence>
<dbReference type="AlphaFoldDB" id="A0A5J5DSZ6"/>
<protein>
    <submittedName>
        <fullName evidence="2">Uncharacterized protein</fullName>
    </submittedName>
</protein>
<dbReference type="Proteomes" id="UP000345527">
    <property type="component" value="Unassembled WGS sequence"/>
</dbReference>
<organism evidence="2 3">
    <name type="scientific">Bifidobacterium vespertilionis</name>
    <dbReference type="NCBI Taxonomy" id="2562524"/>
    <lineage>
        <taxon>Bacteria</taxon>
        <taxon>Bacillati</taxon>
        <taxon>Actinomycetota</taxon>
        <taxon>Actinomycetes</taxon>
        <taxon>Bifidobacteriales</taxon>
        <taxon>Bifidobacteriaceae</taxon>
        <taxon>Bifidobacterium</taxon>
    </lineage>
</organism>
<evidence type="ECO:0000313" key="2">
    <source>
        <dbReference type="EMBL" id="KAA8823818.1"/>
    </source>
</evidence>
<evidence type="ECO:0000313" key="4">
    <source>
        <dbReference type="Proteomes" id="UP000374630"/>
    </source>
</evidence>
<comment type="caution">
    <text evidence="2">The sequence shown here is derived from an EMBL/GenBank/DDBJ whole genome shotgun (WGS) entry which is preliminary data.</text>
</comment>
<sequence length="112" mass="11676">MSITRTTSVSTVSDDGMTRTEIHVTQVCRGPVDSAVPAVASAAAVAQSDTKTHAAHDVASGDCGCGCFDVDASCDEREKAMIAALRAYLRPDQAPECLMAKLNAVLDRCCGQ</sequence>
<keyword evidence="4" id="KW-1185">Reference proteome</keyword>
<proteinExistence type="predicted"/>
<evidence type="ECO:0000313" key="3">
    <source>
        <dbReference type="Proteomes" id="UP000345527"/>
    </source>
</evidence>
<dbReference type="EMBL" id="RZNZ01000018">
    <property type="protein sequence ID" value="KAA8817036.1"/>
    <property type="molecule type" value="Genomic_DNA"/>
</dbReference>
<reference evidence="3 4" key="1">
    <citation type="journal article" date="2019" name="Syst. Appl. Microbiol.">
        <title>Characterization of Bifidobacterium species in feaces of the Egyptian fruit bat: Description of B. vespertilionis sp. nov. and B. rousetti sp. nov.</title>
        <authorList>
            <person name="Modesto M."/>
            <person name="Satti M."/>
            <person name="Watanabe K."/>
            <person name="Puglisi E."/>
            <person name="Morelli L."/>
            <person name="Huang C.-H."/>
            <person name="Liou J.-S."/>
            <person name="Miyashita M."/>
            <person name="Tamura T."/>
            <person name="Saito S."/>
            <person name="Mori K."/>
            <person name="Huang L."/>
            <person name="Sciavilla P."/>
            <person name="Sandri C."/>
            <person name="Spiezio C."/>
            <person name="Vitali F."/>
            <person name="Cavalieri D."/>
            <person name="Perpetuini G."/>
            <person name="Tofalo R."/>
            <person name="Bonetti A."/>
            <person name="Arita M."/>
            <person name="Mattarelli P."/>
        </authorList>
    </citation>
    <scope>NUCLEOTIDE SEQUENCE [LARGE SCALE GENOMIC DNA]</scope>
    <source>
        <strain evidence="1 4">RST16</strain>
        <strain evidence="2 3">RST8</strain>
    </source>
</reference>
<gene>
    <name evidence="2" type="ORF">EM848_04400</name>
    <name evidence="1" type="ORF">EMO90_10775</name>
</gene>
<accession>A0A5J5DSZ6</accession>
<dbReference type="Proteomes" id="UP000374630">
    <property type="component" value="Unassembled WGS sequence"/>
</dbReference>
<name>A0A5J5DSZ6_9BIFI</name>
<dbReference type="EMBL" id="RZOA01000006">
    <property type="protein sequence ID" value="KAA8823818.1"/>
    <property type="molecule type" value="Genomic_DNA"/>
</dbReference>
<dbReference type="OrthoDB" id="3239392at2"/>